<dbReference type="Pfam" id="PF13852">
    <property type="entry name" value="DUF4197"/>
    <property type="match status" value="1"/>
</dbReference>
<evidence type="ECO:0000256" key="1">
    <source>
        <dbReference type="SAM" id="SignalP"/>
    </source>
</evidence>
<feature type="signal peptide" evidence="1">
    <location>
        <begin position="1"/>
        <end position="22"/>
    </location>
</feature>
<dbReference type="Proteomes" id="UP001597511">
    <property type="component" value="Unassembled WGS sequence"/>
</dbReference>
<dbReference type="InterPro" id="IPR025245">
    <property type="entry name" value="DUF4197"/>
</dbReference>
<evidence type="ECO:0000313" key="3">
    <source>
        <dbReference type="Proteomes" id="UP001597511"/>
    </source>
</evidence>
<accession>A0ABW6A4Y8</accession>
<gene>
    <name evidence="2" type="ORF">ACFS6H_08925</name>
</gene>
<dbReference type="RefSeq" id="WP_386097442.1">
    <property type="nucleotide sequence ID" value="NZ_JBHUOZ010000002.1"/>
</dbReference>
<name>A0ABW6A4Y8_9BACT</name>
<proteinExistence type="predicted"/>
<organism evidence="2 3">
    <name type="scientific">Terrimonas rubra</name>
    <dbReference type="NCBI Taxonomy" id="1035890"/>
    <lineage>
        <taxon>Bacteria</taxon>
        <taxon>Pseudomonadati</taxon>
        <taxon>Bacteroidota</taxon>
        <taxon>Chitinophagia</taxon>
        <taxon>Chitinophagales</taxon>
        <taxon>Chitinophagaceae</taxon>
        <taxon>Terrimonas</taxon>
    </lineage>
</organism>
<comment type="caution">
    <text evidence="2">The sequence shown here is derived from an EMBL/GenBank/DDBJ whole genome shotgun (WGS) entry which is preliminary data.</text>
</comment>
<reference evidence="3" key="1">
    <citation type="journal article" date="2019" name="Int. J. Syst. Evol. Microbiol.">
        <title>The Global Catalogue of Microorganisms (GCM) 10K type strain sequencing project: providing services to taxonomists for standard genome sequencing and annotation.</title>
        <authorList>
            <consortium name="The Broad Institute Genomics Platform"/>
            <consortium name="The Broad Institute Genome Sequencing Center for Infectious Disease"/>
            <person name="Wu L."/>
            <person name="Ma J."/>
        </authorList>
    </citation>
    <scope>NUCLEOTIDE SEQUENCE [LARGE SCALE GENOMIC DNA]</scope>
    <source>
        <strain evidence="3">KCTC 23299</strain>
    </source>
</reference>
<keyword evidence="3" id="KW-1185">Reference proteome</keyword>
<feature type="chain" id="PRO_5045812413" evidence="1">
    <location>
        <begin position="23"/>
        <end position="241"/>
    </location>
</feature>
<protein>
    <submittedName>
        <fullName evidence="2">DUF4197 domain-containing protein</fullName>
    </submittedName>
</protein>
<dbReference type="EMBL" id="JBHUOZ010000002">
    <property type="protein sequence ID" value="MFD2919827.1"/>
    <property type="molecule type" value="Genomic_DNA"/>
</dbReference>
<evidence type="ECO:0000313" key="2">
    <source>
        <dbReference type="EMBL" id="MFD2919827.1"/>
    </source>
</evidence>
<keyword evidence="1" id="KW-0732">Signal</keyword>
<sequence length="241" mass="25885">MKKNYLAAAFLLLFVSATTLQAQIKIPKILNNKSSASGTGVTEAEAGQGVKEALTQGVVNAVLNLNKTDGFFGSNVYKMFLPQDAQKIEKTLRSIGLGGEVDKAILAINRGAEEAVGFAKPIFIDAIKEITVTDALKLVTGKGNTITEFFKSKTNTKLIAAFAPSVKTSLDNTNATKYYSDIVNTYNKLPTTLKKVNPDLTSFVVGKTVDALFDQVAKEEANIRANPMGQASDLLKKVFAK</sequence>